<dbReference type="AlphaFoldDB" id="A0A1G4QAY9"/>
<organism evidence="1 2">
    <name type="scientific">Paenibacillus tianmuensis</name>
    <dbReference type="NCBI Taxonomy" id="624147"/>
    <lineage>
        <taxon>Bacteria</taxon>
        <taxon>Bacillati</taxon>
        <taxon>Bacillota</taxon>
        <taxon>Bacilli</taxon>
        <taxon>Bacillales</taxon>
        <taxon>Paenibacillaceae</taxon>
        <taxon>Paenibacillus</taxon>
    </lineage>
</organism>
<evidence type="ECO:0000313" key="1">
    <source>
        <dbReference type="EMBL" id="SCW41740.1"/>
    </source>
</evidence>
<dbReference type="STRING" id="624147.SAMN04487970_100680"/>
<evidence type="ECO:0000313" key="2">
    <source>
        <dbReference type="Proteomes" id="UP000198601"/>
    </source>
</evidence>
<protein>
    <submittedName>
        <fullName evidence="1">Uncharacterized protein</fullName>
    </submittedName>
</protein>
<keyword evidence="2" id="KW-1185">Reference proteome</keyword>
<proteinExistence type="predicted"/>
<dbReference type="RefSeq" id="WP_281180329.1">
    <property type="nucleotide sequence ID" value="NZ_FMTT01000006.1"/>
</dbReference>
<dbReference type="Proteomes" id="UP000198601">
    <property type="component" value="Unassembled WGS sequence"/>
</dbReference>
<sequence length="41" mass="4694">MVYSYFEDKAIVFDTEGTYADQDAKLNNTVTYGGRIRWAPS</sequence>
<dbReference type="EMBL" id="FMTT01000006">
    <property type="protein sequence ID" value="SCW41740.1"/>
    <property type="molecule type" value="Genomic_DNA"/>
</dbReference>
<gene>
    <name evidence="1" type="ORF">SAMN04487970_100680</name>
</gene>
<accession>A0A1G4QAY9</accession>
<reference evidence="2" key="1">
    <citation type="submission" date="2016-10" db="EMBL/GenBank/DDBJ databases">
        <authorList>
            <person name="Varghese N."/>
            <person name="Submissions S."/>
        </authorList>
    </citation>
    <scope>NUCLEOTIDE SEQUENCE [LARGE SCALE GENOMIC DNA]</scope>
    <source>
        <strain evidence="2">CGMCC 1.8946</strain>
    </source>
</reference>
<name>A0A1G4QAY9_9BACL</name>